<dbReference type="SUPFAM" id="SSF52540">
    <property type="entry name" value="P-loop containing nucleoside triphosphate hydrolases"/>
    <property type="match status" value="1"/>
</dbReference>
<dbReference type="GO" id="GO:0016887">
    <property type="term" value="F:ATP hydrolysis activity"/>
    <property type="evidence" value="ECO:0007669"/>
    <property type="project" value="InterPro"/>
</dbReference>
<dbReference type="InterPro" id="IPR032823">
    <property type="entry name" value="BCA_ABC_TP_C"/>
</dbReference>
<keyword evidence="1" id="KW-0813">Transport</keyword>
<dbReference type="InterPro" id="IPR003593">
    <property type="entry name" value="AAA+_ATPase"/>
</dbReference>
<proteinExistence type="predicted"/>
<dbReference type="Pfam" id="PF12399">
    <property type="entry name" value="BCA_ABC_TP_C"/>
    <property type="match status" value="1"/>
</dbReference>
<dbReference type="InterPro" id="IPR027417">
    <property type="entry name" value="P-loop_NTPase"/>
</dbReference>
<dbReference type="Proteomes" id="UP000030595">
    <property type="component" value="Unassembled WGS sequence"/>
</dbReference>
<dbReference type="RefSeq" id="WP_036175975.1">
    <property type="nucleotide sequence ID" value="NZ_AVCZ01000015.1"/>
</dbReference>
<dbReference type="PANTHER" id="PTHR45772">
    <property type="entry name" value="CONSERVED COMPONENT OF ABC TRANSPORTER FOR NATURAL AMINO ACIDS-RELATED"/>
    <property type="match status" value="1"/>
</dbReference>
<feature type="domain" description="ABC transporter" evidence="4">
    <location>
        <begin position="4"/>
        <end position="236"/>
    </location>
</feature>
<dbReference type="AlphaFoldDB" id="A0A0A3J0Y8"/>
<dbReference type="Gene3D" id="3.40.50.300">
    <property type="entry name" value="P-loop containing nucleotide triphosphate hydrolases"/>
    <property type="match status" value="1"/>
</dbReference>
<evidence type="ECO:0000256" key="1">
    <source>
        <dbReference type="ARBA" id="ARBA00022448"/>
    </source>
</evidence>
<keyword evidence="2" id="KW-0547">Nucleotide-binding</keyword>
<accession>A0A0A3J0Y8</accession>
<keyword evidence="3" id="KW-0067">ATP-binding</keyword>
<keyword evidence="6" id="KW-1185">Reference proteome</keyword>
<evidence type="ECO:0000313" key="6">
    <source>
        <dbReference type="Proteomes" id="UP000030595"/>
    </source>
</evidence>
<reference evidence="5 6" key="1">
    <citation type="submission" date="2014-02" db="EMBL/GenBank/DDBJ databases">
        <title>Draft genome sequence of Lysinibacillus massiliensis CCUG 49529.</title>
        <authorList>
            <person name="Zhang F."/>
            <person name="Wang G."/>
            <person name="Zhang L."/>
        </authorList>
    </citation>
    <scope>NUCLEOTIDE SEQUENCE [LARGE SCALE GENOMIC DNA]</scope>
    <source>
        <strain evidence="5 6">CCUG 49529</strain>
    </source>
</reference>
<dbReference type="CDD" id="cd03219">
    <property type="entry name" value="ABC_Mj1267_LivG_branched"/>
    <property type="match status" value="1"/>
</dbReference>
<name>A0A0A3J0Y8_9BACL</name>
<sequence length="243" mass="26622">MYLLEVKDLNKKFGGLVVSKDINLQVQEGQIYGIIGPNGAGKSTLFNQISGYIKPDSGNVIFNGKDITGLPPHKLCLEGIGRTFQIVKPFGNKTVLYNVAVGAFARTNNRKEAFEIAEQVVKQVGLESKRDFLAKNLTIVDRKRLEIAKALATKPKLLLLDEVLAGLTPSEVDEAILLIKELRDSGITILMIEHVMRAVMALCEYVLVISYGTEISRGTPEEVTQDPNVITAYLGDDDDAESS</sequence>
<evidence type="ECO:0000259" key="4">
    <source>
        <dbReference type="PROSITE" id="PS50893"/>
    </source>
</evidence>
<dbReference type="EMBL" id="JPVQ01000015">
    <property type="protein sequence ID" value="KGR90684.1"/>
    <property type="molecule type" value="Genomic_DNA"/>
</dbReference>
<dbReference type="GO" id="GO:0005886">
    <property type="term" value="C:plasma membrane"/>
    <property type="evidence" value="ECO:0007669"/>
    <property type="project" value="TreeGrafter"/>
</dbReference>
<dbReference type="InterPro" id="IPR003439">
    <property type="entry name" value="ABC_transporter-like_ATP-bd"/>
</dbReference>
<protein>
    <submittedName>
        <fullName evidence="5">ABC transporter</fullName>
    </submittedName>
</protein>
<dbReference type="SMART" id="SM00382">
    <property type="entry name" value="AAA"/>
    <property type="match status" value="1"/>
</dbReference>
<comment type="caution">
    <text evidence="5">The sequence shown here is derived from an EMBL/GenBank/DDBJ whole genome shotgun (WGS) entry which is preliminary data.</text>
</comment>
<evidence type="ECO:0000256" key="3">
    <source>
        <dbReference type="ARBA" id="ARBA00022840"/>
    </source>
</evidence>
<organism evidence="5 6">
    <name type="scientific">Ureibacillus massiliensis 4400831 = CIP 108448 = CCUG 49529</name>
    <dbReference type="NCBI Taxonomy" id="1211035"/>
    <lineage>
        <taxon>Bacteria</taxon>
        <taxon>Bacillati</taxon>
        <taxon>Bacillota</taxon>
        <taxon>Bacilli</taxon>
        <taxon>Bacillales</taxon>
        <taxon>Caryophanaceae</taxon>
        <taxon>Ureibacillus</taxon>
    </lineage>
</organism>
<gene>
    <name evidence="5" type="ORF">CD30_10005</name>
</gene>
<dbReference type="InterPro" id="IPR051120">
    <property type="entry name" value="ABC_AA/LPS_Transport"/>
</dbReference>
<dbReference type="OrthoDB" id="9805514at2"/>
<dbReference type="Pfam" id="PF00005">
    <property type="entry name" value="ABC_tran"/>
    <property type="match status" value="1"/>
</dbReference>
<evidence type="ECO:0000256" key="2">
    <source>
        <dbReference type="ARBA" id="ARBA00022741"/>
    </source>
</evidence>
<dbReference type="GO" id="GO:0005524">
    <property type="term" value="F:ATP binding"/>
    <property type="evidence" value="ECO:0007669"/>
    <property type="project" value="UniProtKB-KW"/>
</dbReference>
<dbReference type="eggNOG" id="COG0411">
    <property type="taxonomic scope" value="Bacteria"/>
</dbReference>
<dbReference type="PROSITE" id="PS50893">
    <property type="entry name" value="ABC_TRANSPORTER_2"/>
    <property type="match status" value="1"/>
</dbReference>
<evidence type="ECO:0000313" key="5">
    <source>
        <dbReference type="EMBL" id="KGR90684.1"/>
    </source>
</evidence>